<accession>A0A7W4UPZ9</accession>
<name>A0A7W4UPZ9_9MICO</name>
<keyword evidence="1" id="KW-0472">Membrane</keyword>
<dbReference type="AlphaFoldDB" id="A0A7W4UPZ9"/>
<keyword evidence="1" id="KW-1133">Transmembrane helix</keyword>
<dbReference type="EMBL" id="JACHWJ010000003">
    <property type="protein sequence ID" value="MBB2958228.1"/>
    <property type="molecule type" value="Genomic_DNA"/>
</dbReference>
<reference evidence="2 3" key="1">
    <citation type="submission" date="2020-08" db="EMBL/GenBank/DDBJ databases">
        <title>Sequencing the genomes of 1000 actinobacteria strains.</title>
        <authorList>
            <person name="Klenk H.-P."/>
        </authorList>
    </citation>
    <scope>NUCLEOTIDE SEQUENCE [LARGE SCALE GENOMIC DNA]</scope>
    <source>
        <strain evidence="2 3">DSM 20419</strain>
    </source>
</reference>
<feature type="transmembrane region" description="Helical" evidence="1">
    <location>
        <begin position="25"/>
        <end position="44"/>
    </location>
</feature>
<evidence type="ECO:0000313" key="2">
    <source>
        <dbReference type="EMBL" id="MBB2958228.1"/>
    </source>
</evidence>
<evidence type="ECO:0000313" key="3">
    <source>
        <dbReference type="Proteomes" id="UP000545286"/>
    </source>
</evidence>
<organism evidence="2 3">
    <name type="scientific">Pseudoclavibacter helvolus</name>
    <dbReference type="NCBI Taxonomy" id="255205"/>
    <lineage>
        <taxon>Bacteria</taxon>
        <taxon>Bacillati</taxon>
        <taxon>Actinomycetota</taxon>
        <taxon>Actinomycetes</taxon>
        <taxon>Micrococcales</taxon>
        <taxon>Microbacteriaceae</taxon>
        <taxon>Pseudoclavibacter</taxon>
    </lineage>
</organism>
<gene>
    <name evidence="2" type="ORF">FHX72_002373</name>
</gene>
<keyword evidence="1" id="KW-0812">Transmembrane</keyword>
<dbReference type="Proteomes" id="UP000545286">
    <property type="component" value="Unassembled WGS sequence"/>
</dbReference>
<comment type="caution">
    <text evidence="2">The sequence shown here is derived from an EMBL/GenBank/DDBJ whole genome shotgun (WGS) entry which is preliminary data.</text>
</comment>
<dbReference type="RefSeq" id="WP_183625189.1">
    <property type="nucleotide sequence ID" value="NZ_JACHWJ010000003.1"/>
</dbReference>
<protein>
    <recommendedName>
        <fullName evidence="4">Septum formation-related domain-containing protein</fullName>
    </recommendedName>
</protein>
<keyword evidence="3" id="KW-1185">Reference proteome</keyword>
<proteinExistence type="predicted"/>
<evidence type="ECO:0000256" key="1">
    <source>
        <dbReference type="SAM" id="Phobius"/>
    </source>
</evidence>
<sequence>MAATPTPEAREQQVERAAKRRNRGVLAALIGVLLLGGAALGVWLQPFGDGQVPPEETAGPALTEVPLAGVDASLLEPGQCIRDYVSPWEPRFDVVECDAEHSGQLLAEVEATTLSADAEYPGEEALRDRAQITCQASDVLDTAAAAAVPGLVIEASYPLNQADWDAGLRGYRCFASTPGATTTGSLAANR</sequence>
<evidence type="ECO:0008006" key="4">
    <source>
        <dbReference type="Google" id="ProtNLM"/>
    </source>
</evidence>